<dbReference type="Pfam" id="PF02366">
    <property type="entry name" value="PMT"/>
    <property type="match status" value="1"/>
</dbReference>
<keyword evidence="3" id="KW-0328">Glycosyltransferase</keyword>
<organism evidence="10 11">
    <name type="scientific">Selenobaculum gibii</name>
    <dbReference type="NCBI Taxonomy" id="3054208"/>
    <lineage>
        <taxon>Bacteria</taxon>
        <taxon>Bacillati</taxon>
        <taxon>Bacillota</taxon>
        <taxon>Negativicutes</taxon>
        <taxon>Selenomonadales</taxon>
        <taxon>Selenomonadaceae</taxon>
        <taxon>Selenobaculum</taxon>
    </lineage>
</organism>
<dbReference type="GO" id="GO:0009103">
    <property type="term" value="P:lipopolysaccharide biosynthetic process"/>
    <property type="evidence" value="ECO:0007669"/>
    <property type="project" value="UniProtKB-ARBA"/>
</dbReference>
<keyword evidence="11" id="KW-1185">Reference proteome</keyword>
<keyword evidence="4" id="KW-0808">Transferase</keyword>
<keyword evidence="7 8" id="KW-0472">Membrane</keyword>
<sequence>MKYRNECLIFISCLIFYGMFTWSFPITDPVESNYALTAKEMLLSHDFLSMRIYGEYWYDKPIFTYWMLISSYKIFGLNEFAARFPMIAASSLSVAFMYWFVWYNEKSKTMAFLSAFILATSLQFWVLSRVIVTDAFLFFFHNSALGLFYLAWKKERAIYGIIAYIALGLAVLTKGPIGFLLPMLTLFAYIFITKSWGMFKYLYAWQGILAFVFVGMPWYVYMFIHHGWDFIDSFIGLHNIARATISEHPEMNVFYYYLLVLPVALLPWTGIFIRTIYEIIKKRNLTDRNWFYLIWLVLPVAFYTCMATKYLTYSFPVLFPAAILSAYTLNEFLKRDDKKIWLWVMIPMLFLLLGIGVGNAKAIKTNEEFIYFGCAIFALWGGASILFAREQRKILCNIAVSFILGYLLLAGIILPNYAQMRTARHLAAFIPPNAIVENIGDYQTSALFYWNGEIKSVILPDEHVDTGIWSRKYLYPREKLEDFIERTKEEKEVYLIVHEYSLSKFSQMQVAKDYYPLVSSEKGTLYKKRLY</sequence>
<dbReference type="GO" id="GO:0005886">
    <property type="term" value="C:plasma membrane"/>
    <property type="evidence" value="ECO:0007669"/>
    <property type="project" value="UniProtKB-SubCell"/>
</dbReference>
<evidence type="ECO:0000259" key="9">
    <source>
        <dbReference type="Pfam" id="PF02366"/>
    </source>
</evidence>
<dbReference type="GO" id="GO:0016763">
    <property type="term" value="F:pentosyltransferase activity"/>
    <property type="evidence" value="ECO:0007669"/>
    <property type="project" value="TreeGrafter"/>
</dbReference>
<dbReference type="GO" id="GO:0000030">
    <property type="term" value="F:mannosyltransferase activity"/>
    <property type="evidence" value="ECO:0007669"/>
    <property type="project" value="InterPro"/>
</dbReference>
<dbReference type="PANTHER" id="PTHR33908">
    <property type="entry name" value="MANNOSYLTRANSFERASE YKCB-RELATED"/>
    <property type="match status" value="1"/>
</dbReference>
<proteinExistence type="predicted"/>
<evidence type="ECO:0000256" key="4">
    <source>
        <dbReference type="ARBA" id="ARBA00022679"/>
    </source>
</evidence>
<evidence type="ECO:0000256" key="7">
    <source>
        <dbReference type="ARBA" id="ARBA00023136"/>
    </source>
</evidence>
<feature type="transmembrane region" description="Helical" evidence="8">
    <location>
        <begin position="109"/>
        <end position="128"/>
    </location>
</feature>
<feature type="transmembrane region" description="Helical" evidence="8">
    <location>
        <begin position="7"/>
        <end position="26"/>
    </location>
</feature>
<feature type="domain" description="ArnT-like N-terminal" evidence="9">
    <location>
        <begin position="11"/>
        <end position="224"/>
    </location>
</feature>
<dbReference type="InterPro" id="IPR050297">
    <property type="entry name" value="LipidA_mod_glycosyltrf_83"/>
</dbReference>
<gene>
    <name evidence="10" type="ORF">P3F81_08350</name>
</gene>
<dbReference type="EMBL" id="CP120678">
    <property type="protein sequence ID" value="WIW69925.1"/>
    <property type="molecule type" value="Genomic_DNA"/>
</dbReference>
<dbReference type="Proteomes" id="UP001243623">
    <property type="component" value="Chromosome"/>
</dbReference>
<evidence type="ECO:0000256" key="3">
    <source>
        <dbReference type="ARBA" id="ARBA00022676"/>
    </source>
</evidence>
<feature type="transmembrane region" description="Helical" evidence="8">
    <location>
        <begin position="203"/>
        <end position="224"/>
    </location>
</feature>
<evidence type="ECO:0000256" key="1">
    <source>
        <dbReference type="ARBA" id="ARBA00004651"/>
    </source>
</evidence>
<evidence type="ECO:0000256" key="5">
    <source>
        <dbReference type="ARBA" id="ARBA00022692"/>
    </source>
</evidence>
<dbReference type="GO" id="GO:0010041">
    <property type="term" value="P:response to iron(III) ion"/>
    <property type="evidence" value="ECO:0007669"/>
    <property type="project" value="TreeGrafter"/>
</dbReference>
<dbReference type="KEGG" id="sgbi:P3F81_08350"/>
<keyword evidence="5 8" id="KW-0812">Transmembrane</keyword>
<keyword evidence="2" id="KW-1003">Cell membrane</keyword>
<dbReference type="RefSeq" id="WP_147669761.1">
    <property type="nucleotide sequence ID" value="NZ_CP120678.1"/>
</dbReference>
<feature type="transmembrane region" description="Helical" evidence="8">
    <location>
        <begin position="82"/>
        <end position="103"/>
    </location>
</feature>
<reference evidence="10" key="1">
    <citation type="submission" date="2023-03" db="EMBL/GenBank/DDBJ databases">
        <title>Selenobaculum gbiensis gen. nov. sp. nov., a new bacterium isolated from the gut microbiota of IBD patient.</title>
        <authorList>
            <person name="Yeo S."/>
            <person name="Park H."/>
            <person name="Huh C.S."/>
        </authorList>
    </citation>
    <scope>NUCLEOTIDE SEQUENCE</scope>
    <source>
        <strain evidence="10">ICN-92133</strain>
    </source>
</reference>
<evidence type="ECO:0000256" key="6">
    <source>
        <dbReference type="ARBA" id="ARBA00022989"/>
    </source>
</evidence>
<evidence type="ECO:0000256" key="2">
    <source>
        <dbReference type="ARBA" id="ARBA00022475"/>
    </source>
</evidence>
<feature type="transmembrane region" description="Helical" evidence="8">
    <location>
        <begin position="158"/>
        <end position="191"/>
    </location>
</feature>
<dbReference type="AlphaFoldDB" id="A0A9Y2AE81"/>
<protein>
    <submittedName>
        <fullName evidence="10">Glycosyltransferase family 39 protein</fullName>
    </submittedName>
</protein>
<evidence type="ECO:0000256" key="8">
    <source>
        <dbReference type="SAM" id="Phobius"/>
    </source>
</evidence>
<comment type="subcellular location">
    <subcellularLocation>
        <location evidence="1">Cell membrane</location>
        <topology evidence="1">Multi-pass membrane protein</topology>
    </subcellularLocation>
</comment>
<feature type="transmembrane region" description="Helical" evidence="8">
    <location>
        <begin position="369"/>
        <end position="387"/>
    </location>
</feature>
<feature type="transmembrane region" description="Helical" evidence="8">
    <location>
        <begin position="254"/>
        <end position="277"/>
    </location>
</feature>
<name>A0A9Y2AE81_9FIRM</name>
<dbReference type="InterPro" id="IPR003342">
    <property type="entry name" value="ArnT-like_N"/>
</dbReference>
<evidence type="ECO:0000313" key="11">
    <source>
        <dbReference type="Proteomes" id="UP001243623"/>
    </source>
</evidence>
<keyword evidence="6 8" id="KW-1133">Transmembrane helix</keyword>
<accession>A0A9Y2AE81</accession>
<feature type="transmembrane region" description="Helical" evidence="8">
    <location>
        <begin position="340"/>
        <end position="357"/>
    </location>
</feature>
<feature type="transmembrane region" description="Helical" evidence="8">
    <location>
        <begin position="289"/>
        <end position="311"/>
    </location>
</feature>
<evidence type="ECO:0000313" key="10">
    <source>
        <dbReference type="EMBL" id="WIW69925.1"/>
    </source>
</evidence>
<feature type="transmembrane region" description="Helical" evidence="8">
    <location>
        <begin position="317"/>
        <end position="333"/>
    </location>
</feature>
<feature type="transmembrane region" description="Helical" evidence="8">
    <location>
        <begin position="394"/>
        <end position="414"/>
    </location>
</feature>
<dbReference type="GO" id="GO:0006493">
    <property type="term" value="P:protein O-linked glycosylation"/>
    <property type="evidence" value="ECO:0007669"/>
    <property type="project" value="InterPro"/>
</dbReference>
<dbReference type="PANTHER" id="PTHR33908:SF3">
    <property type="entry name" value="UNDECAPRENYL PHOSPHATE-ALPHA-4-AMINO-4-DEOXY-L-ARABINOSE ARABINOSYL TRANSFERASE"/>
    <property type="match status" value="1"/>
</dbReference>